<dbReference type="GO" id="GO:0051536">
    <property type="term" value="F:iron-sulfur cluster binding"/>
    <property type="evidence" value="ECO:0007669"/>
    <property type="project" value="UniProtKB-KW"/>
</dbReference>
<dbReference type="GO" id="GO:0046872">
    <property type="term" value="F:metal ion binding"/>
    <property type="evidence" value="ECO:0007669"/>
    <property type="project" value="UniProtKB-KW"/>
</dbReference>
<comment type="caution">
    <text evidence="5">The sequence shown here is derived from an EMBL/GenBank/DDBJ whole genome shotgun (WGS) entry which is preliminary data.</text>
</comment>
<dbReference type="EMBL" id="LRPY01000187">
    <property type="protein sequence ID" value="KXA17697.1"/>
    <property type="molecule type" value="Genomic_DNA"/>
</dbReference>
<dbReference type="PROSITE" id="PS51379">
    <property type="entry name" value="4FE4S_FER_2"/>
    <property type="match status" value="2"/>
</dbReference>
<dbReference type="RefSeq" id="WP_060798774.1">
    <property type="nucleotide sequence ID" value="NZ_KQ956750.1"/>
</dbReference>
<dbReference type="Pfam" id="PF04432">
    <property type="entry name" value="FrhB_FdhB_C"/>
    <property type="match status" value="1"/>
</dbReference>
<protein>
    <submittedName>
        <fullName evidence="5">4Fe-4S binding domain protein</fullName>
    </submittedName>
</protein>
<keyword evidence="2" id="KW-0408">Iron</keyword>
<feature type="domain" description="4Fe-4S ferredoxin-type" evidence="4">
    <location>
        <begin position="39"/>
        <end position="67"/>
    </location>
</feature>
<keyword evidence="6" id="KW-1185">Reference proteome</keyword>
<dbReference type="PATRIC" id="fig|851.8.peg.1926"/>
<evidence type="ECO:0000256" key="2">
    <source>
        <dbReference type="ARBA" id="ARBA00023004"/>
    </source>
</evidence>
<proteinExistence type="predicted"/>
<evidence type="ECO:0000256" key="3">
    <source>
        <dbReference type="ARBA" id="ARBA00023014"/>
    </source>
</evidence>
<dbReference type="Proteomes" id="UP000070401">
    <property type="component" value="Unassembled WGS sequence"/>
</dbReference>
<organism evidence="5 6">
    <name type="scientific">Fusobacterium nucleatum</name>
    <dbReference type="NCBI Taxonomy" id="851"/>
    <lineage>
        <taxon>Bacteria</taxon>
        <taxon>Fusobacteriati</taxon>
        <taxon>Fusobacteriota</taxon>
        <taxon>Fusobacteriia</taxon>
        <taxon>Fusobacteriales</taxon>
        <taxon>Fusobacteriaceae</taxon>
        <taxon>Fusobacterium</taxon>
    </lineage>
</organism>
<reference evidence="6" key="1">
    <citation type="submission" date="2016-01" db="EMBL/GenBank/DDBJ databases">
        <authorList>
            <person name="Mitreva M."/>
            <person name="Pepin K.H."/>
            <person name="Mihindukulasuriya K.A."/>
            <person name="Fulton R."/>
            <person name="Fronick C."/>
            <person name="O'Laughlin M."/>
            <person name="Miner T."/>
            <person name="Herter B."/>
            <person name="Rosa B.A."/>
            <person name="Cordes M."/>
            <person name="Tomlinson C."/>
            <person name="Wollam A."/>
            <person name="Palsikar V.B."/>
            <person name="Mardis E.R."/>
            <person name="Wilson R.K."/>
        </authorList>
    </citation>
    <scope>NUCLEOTIDE SEQUENCE [LARGE SCALE GENOMIC DNA]</scope>
    <source>
        <strain evidence="6">MJR7757B</strain>
    </source>
</reference>
<name>A0A133NN51_FUSNU</name>
<gene>
    <name evidence="5" type="ORF">HMPREF3221_01914</name>
</gene>
<dbReference type="Gene3D" id="3.30.70.20">
    <property type="match status" value="1"/>
</dbReference>
<dbReference type="PROSITE" id="PS00198">
    <property type="entry name" value="4FE4S_FER_1"/>
    <property type="match status" value="2"/>
</dbReference>
<dbReference type="Pfam" id="PF13237">
    <property type="entry name" value="Fer4_10"/>
    <property type="match status" value="1"/>
</dbReference>
<keyword evidence="1" id="KW-0479">Metal-binding</keyword>
<dbReference type="SUPFAM" id="SSF54862">
    <property type="entry name" value="4Fe-4S ferredoxins"/>
    <property type="match status" value="1"/>
</dbReference>
<evidence type="ECO:0000259" key="4">
    <source>
        <dbReference type="PROSITE" id="PS51379"/>
    </source>
</evidence>
<keyword evidence="3" id="KW-0411">Iron-sulfur</keyword>
<dbReference type="AlphaFoldDB" id="A0A133NN51"/>
<feature type="domain" description="4Fe-4S ferredoxin-type" evidence="4">
    <location>
        <begin position="3"/>
        <end position="34"/>
    </location>
</feature>
<evidence type="ECO:0000313" key="6">
    <source>
        <dbReference type="Proteomes" id="UP000070401"/>
    </source>
</evidence>
<dbReference type="InterPro" id="IPR007525">
    <property type="entry name" value="FrhB_FdhB_C"/>
</dbReference>
<evidence type="ECO:0000256" key="1">
    <source>
        <dbReference type="ARBA" id="ARBA00022723"/>
    </source>
</evidence>
<dbReference type="InterPro" id="IPR052977">
    <property type="entry name" value="Polyferredoxin-like_ET"/>
</dbReference>
<evidence type="ECO:0000313" key="5">
    <source>
        <dbReference type="EMBL" id="KXA17697.1"/>
    </source>
</evidence>
<dbReference type="InterPro" id="IPR017900">
    <property type="entry name" value="4Fe4S_Fe_S_CS"/>
</dbReference>
<accession>A0A133NN51</accession>
<dbReference type="PANTHER" id="PTHR43193">
    <property type="match status" value="1"/>
</dbReference>
<dbReference type="InterPro" id="IPR017896">
    <property type="entry name" value="4Fe4S_Fe-S-bd"/>
</dbReference>
<sequence length="391" mass="45269">MEPAIKVIGLGKCTGCFGCKNSCPVSNAIEMKIDSEGFYKPYITKFCINCGKCQQGCPVISYEKNNKLNGVYAAWSLDNRTVLKSSSGGIFTEIAKIIIENEGVVFGATWDQGIVKHSKINKIEEIYKLQGSKYIPSDIGETFIEVKKYLKLGKKVLYSGLPCQIAALKKIVSNENLLTVDLICHGVPSLNVFKKYINELSKEEFKSTDFRNKDKKWTNYLIRYFFRKEIITHSQKEDIFFRGFMKDVYLGKPCYNCQFKGEKSGNARIADITLADFWGIPRKLFNKDQGVSLVVLNNEKARLYFELLEKNIFFEEVTIEKALKWNKSFFESAKSNQNRKEFFKDLSEYTMPKLEKKYFPRDKKIYEIYSFSINLIKRFIKFILWKIGVLE</sequence>
<dbReference type="PANTHER" id="PTHR43193:SF2">
    <property type="entry name" value="POLYFERREDOXIN PROTEIN FWDF"/>
    <property type="match status" value="1"/>
</dbReference>